<dbReference type="PANTHER" id="PTHR38687:SF1">
    <property type="entry name" value="CELL DIVISION PROTEIN DEDD"/>
    <property type="match status" value="1"/>
</dbReference>
<keyword evidence="1" id="KW-0175">Coiled coil</keyword>
<dbReference type="HOGENOM" id="CLU_1188401_0_0_7"/>
<dbReference type="GO" id="GO:0042834">
    <property type="term" value="F:peptidoglycan binding"/>
    <property type="evidence" value="ECO:0007669"/>
    <property type="project" value="InterPro"/>
</dbReference>
<keyword evidence="3" id="KW-0472">Membrane</keyword>
<dbReference type="GO" id="GO:0030428">
    <property type="term" value="C:cell septum"/>
    <property type="evidence" value="ECO:0007669"/>
    <property type="project" value="TreeGrafter"/>
</dbReference>
<name>B8FCL1_DESAL</name>
<sequence length="241" mass="27214">MAKAKTRDRDFRFTRKEFFVFVLFVFASMAAMFTLGIYVGRGQSPMTFDIEAMQKELAGLKAAVIRAEKAQAEALEKELARKSEYDFFQQVKNPSADYSFPQEENITPESDAKSGPPVHLRANKRPESAREAAPLQAARQSQPPPAPPAPAQPAAAQPAAQEKSYDFWTVQVAAVIHQQDGARMVDKFLKMGYPAYMLEAHPEPGRTIYRVRMGHFKSRKEAEALTKRLSKDWNDYLIVKK</sequence>
<dbReference type="GO" id="GO:0032153">
    <property type="term" value="C:cell division site"/>
    <property type="evidence" value="ECO:0007669"/>
    <property type="project" value="TreeGrafter"/>
</dbReference>
<feature type="domain" description="SPOR" evidence="4">
    <location>
        <begin position="162"/>
        <end position="241"/>
    </location>
</feature>
<organism evidence="5 6">
    <name type="scientific">Desulfatibacillum aliphaticivorans</name>
    <dbReference type="NCBI Taxonomy" id="218208"/>
    <lineage>
        <taxon>Bacteria</taxon>
        <taxon>Pseudomonadati</taxon>
        <taxon>Thermodesulfobacteriota</taxon>
        <taxon>Desulfobacteria</taxon>
        <taxon>Desulfobacterales</taxon>
        <taxon>Desulfatibacillaceae</taxon>
        <taxon>Desulfatibacillum</taxon>
    </lineage>
</organism>
<dbReference type="InterPro" id="IPR007730">
    <property type="entry name" value="SPOR-like_dom"/>
</dbReference>
<dbReference type="EMBL" id="CP001322">
    <property type="protein sequence ID" value="ACL06174.1"/>
    <property type="molecule type" value="Genomic_DNA"/>
</dbReference>
<dbReference type="Pfam" id="PF05036">
    <property type="entry name" value="SPOR"/>
    <property type="match status" value="1"/>
</dbReference>
<evidence type="ECO:0000256" key="3">
    <source>
        <dbReference type="SAM" id="Phobius"/>
    </source>
</evidence>
<keyword evidence="6" id="KW-1185">Reference proteome</keyword>
<dbReference type="KEGG" id="dal:Dalk_4495"/>
<accession>B8FCL1</accession>
<keyword evidence="3" id="KW-0812">Transmembrane</keyword>
<dbReference type="SUPFAM" id="SSF110997">
    <property type="entry name" value="Sporulation related repeat"/>
    <property type="match status" value="1"/>
</dbReference>
<dbReference type="Gene3D" id="3.30.70.1070">
    <property type="entry name" value="Sporulation related repeat"/>
    <property type="match status" value="1"/>
</dbReference>
<keyword evidence="3" id="KW-1133">Transmembrane helix</keyword>
<dbReference type="RefSeq" id="WP_015949220.1">
    <property type="nucleotide sequence ID" value="NC_011768.1"/>
</dbReference>
<feature type="coiled-coil region" evidence="1">
    <location>
        <begin position="50"/>
        <end position="85"/>
    </location>
</feature>
<evidence type="ECO:0000313" key="6">
    <source>
        <dbReference type="Proteomes" id="UP000000739"/>
    </source>
</evidence>
<evidence type="ECO:0000259" key="4">
    <source>
        <dbReference type="PROSITE" id="PS51724"/>
    </source>
</evidence>
<feature type="compositionally biased region" description="Pro residues" evidence="2">
    <location>
        <begin position="142"/>
        <end position="151"/>
    </location>
</feature>
<evidence type="ECO:0000256" key="1">
    <source>
        <dbReference type="SAM" id="Coils"/>
    </source>
</evidence>
<dbReference type="PANTHER" id="PTHR38687">
    <property type="entry name" value="CELL DIVISION PROTEIN DEDD-RELATED"/>
    <property type="match status" value="1"/>
</dbReference>
<dbReference type="eggNOG" id="COG3087">
    <property type="taxonomic scope" value="Bacteria"/>
</dbReference>
<reference evidence="5 6" key="1">
    <citation type="journal article" date="2012" name="Environ. Microbiol.">
        <title>The genome sequence of Desulfatibacillum alkenivorans AK-01: a blueprint for anaerobic alkane oxidation.</title>
        <authorList>
            <person name="Callaghan A.V."/>
            <person name="Morris B.E."/>
            <person name="Pereira I.A."/>
            <person name="McInerney M.J."/>
            <person name="Austin R.N."/>
            <person name="Groves J.T."/>
            <person name="Kukor J.J."/>
            <person name="Suflita J.M."/>
            <person name="Young L.Y."/>
            <person name="Zylstra G.J."/>
            <person name="Wawrik B."/>
        </authorList>
    </citation>
    <scope>NUCLEOTIDE SEQUENCE [LARGE SCALE GENOMIC DNA]</scope>
    <source>
        <strain evidence="5 6">AK-01</strain>
    </source>
</reference>
<dbReference type="GO" id="GO:0032506">
    <property type="term" value="P:cytokinetic process"/>
    <property type="evidence" value="ECO:0007669"/>
    <property type="project" value="TreeGrafter"/>
</dbReference>
<dbReference type="InterPro" id="IPR036680">
    <property type="entry name" value="SPOR-like_sf"/>
</dbReference>
<dbReference type="Proteomes" id="UP000000739">
    <property type="component" value="Chromosome"/>
</dbReference>
<feature type="region of interest" description="Disordered" evidence="2">
    <location>
        <begin position="97"/>
        <end position="160"/>
    </location>
</feature>
<dbReference type="PROSITE" id="PS51724">
    <property type="entry name" value="SPOR"/>
    <property type="match status" value="1"/>
</dbReference>
<protein>
    <submittedName>
        <fullName evidence="5">Sporulation domain protein</fullName>
    </submittedName>
</protein>
<dbReference type="AlphaFoldDB" id="B8FCL1"/>
<evidence type="ECO:0000313" key="5">
    <source>
        <dbReference type="EMBL" id="ACL06174.1"/>
    </source>
</evidence>
<feature type="transmembrane region" description="Helical" evidence="3">
    <location>
        <begin position="20"/>
        <end position="40"/>
    </location>
</feature>
<proteinExistence type="predicted"/>
<feature type="compositionally biased region" description="Low complexity" evidence="2">
    <location>
        <begin position="132"/>
        <end position="141"/>
    </location>
</feature>
<evidence type="ECO:0000256" key="2">
    <source>
        <dbReference type="SAM" id="MobiDB-lite"/>
    </source>
</evidence>
<dbReference type="InterPro" id="IPR052521">
    <property type="entry name" value="Cell_div_SPOR-domain"/>
</dbReference>
<gene>
    <name evidence="5" type="ordered locus">Dalk_4495</name>
</gene>